<evidence type="ECO:0000313" key="2">
    <source>
        <dbReference type="Proteomes" id="UP000565628"/>
    </source>
</evidence>
<proteinExistence type="predicted"/>
<dbReference type="Pfam" id="PF18555">
    <property type="entry name" value="MobL"/>
    <property type="match status" value="1"/>
</dbReference>
<dbReference type="RefSeq" id="WP_185642307.1">
    <property type="nucleotide sequence ID" value="NZ_JAASWV010000023.1"/>
</dbReference>
<dbReference type="InterPro" id="IPR041073">
    <property type="entry name" value="MobL"/>
</dbReference>
<reference evidence="1 2" key="1">
    <citation type="submission" date="2020-03" db="EMBL/GenBank/DDBJ databases">
        <title>Soil Listeria distribution.</title>
        <authorList>
            <person name="Liao J."/>
            <person name="Wiedmann M."/>
        </authorList>
    </citation>
    <scope>NUCLEOTIDE SEQUENCE [LARGE SCALE GENOMIC DNA]</scope>
    <source>
        <strain evidence="1 2">FSL L7-0039</strain>
    </source>
</reference>
<dbReference type="AlphaFoldDB" id="A0A7X0ZX41"/>
<dbReference type="InterPro" id="IPR048101">
    <property type="entry name" value="MobP2"/>
</dbReference>
<sequence>MSSPGVIVKYRYTAASANEFQKYIDYIDRSEAVRKDNVKKYSMFNDYMGNPEKTSALFTQDNDQLNRSEKRVVKEQFEQAQANGSLMWQDVISFDTEFLIKNGIYDKTNELLDDKKLMEVTRNMMGVMLKKEGLDQSSIWTAAIHNNTKHFHIHVATVEPIPTRERGKRTQGTWKASRSKVVNSIMDRSAQEIEITNIIRQGIVGKKKGVPSLHDKDLKKLFLGIYDKLPEDRRKWSYAYNELNHIKPELHQMMDKYLAKYHGTDVKKLDTLLEKESQLKLEAYGSGKYDQNFYKNYKSGKKNDLYQRLGNAFLKEMRMYDKTVMEMEGKRYPSSAANKFDHGRAVNLSLKRMDKLTKKSYESWRNEQAYERLQKAIERDGQGL</sequence>
<gene>
    <name evidence="1" type="ORF">HCJ81_14310</name>
</gene>
<protein>
    <recommendedName>
        <fullName evidence="3">Relaxase</fullName>
    </recommendedName>
</protein>
<name>A0A7X0ZX41_9LIST</name>
<evidence type="ECO:0000313" key="1">
    <source>
        <dbReference type="EMBL" id="MBC2312063.1"/>
    </source>
</evidence>
<dbReference type="Proteomes" id="UP000565628">
    <property type="component" value="Unassembled WGS sequence"/>
</dbReference>
<comment type="caution">
    <text evidence="1">The sequence shown here is derived from an EMBL/GenBank/DDBJ whole genome shotgun (WGS) entry which is preliminary data.</text>
</comment>
<evidence type="ECO:0008006" key="3">
    <source>
        <dbReference type="Google" id="ProtNLM"/>
    </source>
</evidence>
<dbReference type="NCBIfam" id="NF041498">
    <property type="entry name" value="MobP2"/>
    <property type="match status" value="1"/>
</dbReference>
<dbReference type="EMBL" id="JAASWV010000023">
    <property type="protein sequence ID" value="MBC2312063.1"/>
    <property type="molecule type" value="Genomic_DNA"/>
</dbReference>
<accession>A0A7X0ZX41</accession>
<organism evidence="1 2">
    <name type="scientific">Listeria booriae</name>
    <dbReference type="NCBI Taxonomy" id="1552123"/>
    <lineage>
        <taxon>Bacteria</taxon>
        <taxon>Bacillati</taxon>
        <taxon>Bacillota</taxon>
        <taxon>Bacilli</taxon>
        <taxon>Bacillales</taxon>
        <taxon>Listeriaceae</taxon>
        <taxon>Listeria</taxon>
    </lineage>
</organism>